<evidence type="ECO:0000256" key="1">
    <source>
        <dbReference type="ARBA" id="ARBA00006252"/>
    </source>
</evidence>
<organism evidence="4 5">
    <name type="scientific">Deinococcus ruber</name>
    <dbReference type="NCBI Taxonomy" id="1848197"/>
    <lineage>
        <taxon>Bacteria</taxon>
        <taxon>Thermotogati</taxon>
        <taxon>Deinococcota</taxon>
        <taxon>Deinococci</taxon>
        <taxon>Deinococcales</taxon>
        <taxon>Deinococcaceae</taxon>
        <taxon>Deinococcus</taxon>
    </lineage>
</organism>
<dbReference type="PANTHER" id="PTHR10204:SF34">
    <property type="entry name" value="NAD(P)H DEHYDROGENASE [QUINONE] 1 ISOFORM 1"/>
    <property type="match status" value="1"/>
</dbReference>
<feature type="domain" description="Flavodoxin-like fold" evidence="3">
    <location>
        <begin position="3"/>
        <end position="208"/>
    </location>
</feature>
<proteinExistence type="inferred from homology"/>
<dbReference type="RefSeq" id="WP_189093268.1">
    <property type="nucleotide sequence ID" value="NZ_BMQL01000061.1"/>
</dbReference>
<comment type="caution">
    <text evidence="4">The sequence shown here is derived from an EMBL/GenBank/DDBJ whole genome shotgun (WGS) entry which is preliminary data.</text>
</comment>
<dbReference type="GO" id="GO:0003955">
    <property type="term" value="F:NAD(P)H dehydrogenase (quinone) activity"/>
    <property type="evidence" value="ECO:0007669"/>
    <property type="project" value="TreeGrafter"/>
</dbReference>
<dbReference type="SUPFAM" id="SSF52218">
    <property type="entry name" value="Flavoproteins"/>
    <property type="match status" value="1"/>
</dbReference>
<dbReference type="EMBL" id="BMQL01000061">
    <property type="protein sequence ID" value="GGR33927.1"/>
    <property type="molecule type" value="Genomic_DNA"/>
</dbReference>
<dbReference type="GO" id="GO:0005829">
    <property type="term" value="C:cytosol"/>
    <property type="evidence" value="ECO:0007669"/>
    <property type="project" value="TreeGrafter"/>
</dbReference>
<dbReference type="Gene3D" id="3.40.50.360">
    <property type="match status" value="1"/>
</dbReference>
<gene>
    <name evidence="4" type="ORF">GCM10008957_50220</name>
</gene>
<keyword evidence="2" id="KW-0560">Oxidoreductase</keyword>
<evidence type="ECO:0000313" key="4">
    <source>
        <dbReference type="EMBL" id="GGR33927.1"/>
    </source>
</evidence>
<protein>
    <submittedName>
        <fullName evidence="4">NAD(P)H dehydrogenase</fullName>
    </submittedName>
</protein>
<comment type="similarity">
    <text evidence="1">Belongs to the NAD(P)H dehydrogenase (quinone) family.</text>
</comment>
<keyword evidence="5" id="KW-1185">Reference proteome</keyword>
<name>A0A918CQP2_9DEIO</name>
<reference evidence="4" key="2">
    <citation type="submission" date="2020-09" db="EMBL/GenBank/DDBJ databases">
        <authorList>
            <person name="Sun Q."/>
            <person name="Ohkuma M."/>
        </authorList>
    </citation>
    <scope>NUCLEOTIDE SEQUENCE</scope>
    <source>
        <strain evidence="4">JCM 31311</strain>
    </source>
</reference>
<evidence type="ECO:0000256" key="2">
    <source>
        <dbReference type="ARBA" id="ARBA00023002"/>
    </source>
</evidence>
<evidence type="ECO:0000259" key="3">
    <source>
        <dbReference type="Pfam" id="PF02525"/>
    </source>
</evidence>
<dbReference type="AlphaFoldDB" id="A0A918CQP2"/>
<dbReference type="InterPro" id="IPR029039">
    <property type="entry name" value="Flavoprotein-like_sf"/>
</dbReference>
<accession>A0A918CQP2</accession>
<dbReference type="InterPro" id="IPR051545">
    <property type="entry name" value="NAD(P)H_dehydrogenase_qn"/>
</dbReference>
<dbReference type="InterPro" id="IPR003680">
    <property type="entry name" value="Flavodoxin_fold"/>
</dbReference>
<dbReference type="Pfam" id="PF02525">
    <property type="entry name" value="Flavodoxin_2"/>
    <property type="match status" value="1"/>
</dbReference>
<dbReference type="Proteomes" id="UP000603865">
    <property type="component" value="Unassembled WGS sequence"/>
</dbReference>
<evidence type="ECO:0000313" key="5">
    <source>
        <dbReference type="Proteomes" id="UP000603865"/>
    </source>
</evidence>
<reference evidence="4" key="1">
    <citation type="journal article" date="2014" name="Int. J. Syst. Evol. Microbiol.">
        <title>Complete genome sequence of Corynebacterium casei LMG S-19264T (=DSM 44701T), isolated from a smear-ripened cheese.</title>
        <authorList>
            <consortium name="US DOE Joint Genome Institute (JGI-PGF)"/>
            <person name="Walter F."/>
            <person name="Albersmeier A."/>
            <person name="Kalinowski J."/>
            <person name="Ruckert C."/>
        </authorList>
    </citation>
    <scope>NUCLEOTIDE SEQUENCE</scope>
    <source>
        <strain evidence="4">JCM 31311</strain>
    </source>
</reference>
<dbReference type="PANTHER" id="PTHR10204">
    <property type="entry name" value="NAD P H OXIDOREDUCTASE-RELATED"/>
    <property type="match status" value="1"/>
</dbReference>
<sequence>MPHALIVHAHPETHSFCAAQMREAVSTLETQGYTVEVSDLYQMNWSPALGRDDFTHPLEGHFKPGPEQVRAHQQGTFAPDVAAELEKLLRADLLVFSFPMWWFSLPAILKGWVDRVFSMGVAYGGGVGTFDKGGFRGRRAMLLFTTGSLEEHFGPEARDGDMDVILFHILHGMFWFCGFTALESVVSFAPTRGTPETRAQQLEAVRTAFSTLDSRAVRFGKISRQVEEW</sequence>